<keyword evidence="3 6" id="KW-0378">Hydrolase</keyword>
<dbReference type="GO" id="GO:0006508">
    <property type="term" value="P:proteolysis"/>
    <property type="evidence" value="ECO:0007669"/>
    <property type="project" value="UniProtKB-KW"/>
</dbReference>
<dbReference type="InterPro" id="IPR001300">
    <property type="entry name" value="Peptidase_C2_calpain_cat"/>
</dbReference>
<dbReference type="Gene3D" id="2.60.120.380">
    <property type="match status" value="1"/>
</dbReference>
<evidence type="ECO:0000259" key="7">
    <source>
        <dbReference type="PROSITE" id="PS50203"/>
    </source>
</evidence>
<dbReference type="InterPro" id="IPR022684">
    <property type="entry name" value="Calpain_cysteine_protease"/>
</dbReference>
<dbReference type="PRINTS" id="PR00704">
    <property type="entry name" value="CALPAIN"/>
</dbReference>
<feature type="domain" description="Calpain catalytic" evidence="7">
    <location>
        <begin position="358"/>
        <end position="653"/>
    </location>
</feature>
<dbReference type="CDD" id="cd00214">
    <property type="entry name" value="Calpain_III"/>
    <property type="match status" value="1"/>
</dbReference>
<dbReference type="InterPro" id="IPR022683">
    <property type="entry name" value="Calpain_III"/>
</dbReference>
<dbReference type="GO" id="GO:0005737">
    <property type="term" value="C:cytoplasm"/>
    <property type="evidence" value="ECO:0007669"/>
    <property type="project" value="TreeGrafter"/>
</dbReference>
<dbReference type="CDD" id="cd00044">
    <property type="entry name" value="CysPc"/>
    <property type="match status" value="1"/>
</dbReference>
<dbReference type="EMBL" id="CAVP010054778">
    <property type="protein sequence ID" value="CDL94081.1"/>
    <property type="molecule type" value="Genomic_DNA"/>
</dbReference>
<dbReference type="InterPro" id="IPR033883">
    <property type="entry name" value="C2_III"/>
</dbReference>
<dbReference type="FunFam" id="3.90.70.10:FF:000001">
    <property type="entry name" value="Calpain-1 catalytic subunit"/>
    <property type="match status" value="1"/>
</dbReference>
<dbReference type="PANTHER" id="PTHR10183">
    <property type="entry name" value="CALPAIN"/>
    <property type="match status" value="1"/>
</dbReference>
<evidence type="ECO:0000256" key="3">
    <source>
        <dbReference type="ARBA" id="ARBA00022801"/>
    </source>
</evidence>
<evidence type="ECO:0000256" key="4">
    <source>
        <dbReference type="ARBA" id="ARBA00022807"/>
    </source>
</evidence>
<accession>W6NAM0</accession>
<dbReference type="AlphaFoldDB" id="W6NAM0"/>
<evidence type="ECO:0000313" key="8">
    <source>
        <dbReference type="EMBL" id="CDL94081.1"/>
    </source>
</evidence>
<dbReference type="PROSITE" id="PS50203">
    <property type="entry name" value="CALPAIN_CAT"/>
    <property type="match status" value="1"/>
</dbReference>
<comment type="caution">
    <text evidence="8">The sequence shown here is derived from an EMBL/GenBank/DDBJ whole genome shotgun (WGS) entry which is preliminary data.</text>
</comment>
<protein>
    <submittedName>
        <fullName evidence="8">Peptidase C2 domain containing protein</fullName>
    </submittedName>
</protein>
<evidence type="ECO:0000256" key="5">
    <source>
        <dbReference type="PIRSR" id="PIRSR622684-1"/>
    </source>
</evidence>
<keyword evidence="2 6" id="KW-0645">Protease</keyword>
<evidence type="ECO:0000256" key="1">
    <source>
        <dbReference type="ARBA" id="ARBA00007623"/>
    </source>
</evidence>
<dbReference type="SUPFAM" id="SSF49758">
    <property type="entry name" value="Calpain large subunit, middle domain (domain III)"/>
    <property type="match status" value="1"/>
</dbReference>
<dbReference type="Pfam" id="PF00648">
    <property type="entry name" value="Peptidase_C2"/>
    <property type="match status" value="1"/>
</dbReference>
<dbReference type="SMART" id="SM00720">
    <property type="entry name" value="calpain_III"/>
    <property type="match status" value="1"/>
</dbReference>
<dbReference type="InterPro" id="IPR022682">
    <property type="entry name" value="Calpain_domain_III"/>
</dbReference>
<feature type="active site" evidence="5 6">
    <location>
        <position position="593"/>
    </location>
</feature>
<dbReference type="PROSITE" id="PS00139">
    <property type="entry name" value="THIOL_PROTEASE_CYS"/>
    <property type="match status" value="1"/>
</dbReference>
<dbReference type="FunFam" id="2.60.120.380:FF:000002">
    <property type="entry name" value="calpain-3 isoform X1"/>
    <property type="match status" value="1"/>
</dbReference>
<dbReference type="Pfam" id="PF01067">
    <property type="entry name" value="Calpain_III"/>
    <property type="match status" value="1"/>
</dbReference>
<dbReference type="InterPro" id="IPR036213">
    <property type="entry name" value="Calpain_III_sf"/>
</dbReference>
<dbReference type="GO" id="GO:0004198">
    <property type="term" value="F:calcium-dependent cysteine-type endopeptidase activity"/>
    <property type="evidence" value="ECO:0007669"/>
    <property type="project" value="InterPro"/>
</dbReference>
<evidence type="ECO:0000256" key="2">
    <source>
        <dbReference type="ARBA" id="ARBA00022670"/>
    </source>
</evidence>
<reference evidence="8" key="2">
    <citation type="submission" date="2013-05" db="EMBL/GenBank/DDBJ databases">
        <title>The genome and transcriptome of Haemonchus contortus: a key model parasite for drug and vaccine discovery.</title>
        <authorList>
            <person name="Laing R."/>
            <person name="Kikuchi T."/>
            <person name="Martinelli A."/>
            <person name="Tsai I.J."/>
            <person name="Beech R.N."/>
            <person name="Redman E."/>
            <person name="Holroyd N."/>
            <person name="Bartley D.J."/>
            <person name="Beasley H."/>
            <person name="Britton C."/>
            <person name="Curran D."/>
            <person name="Devaney E."/>
            <person name="Gilabert A."/>
            <person name="Jackson F."/>
            <person name="Hunt M."/>
            <person name="Johnston S."/>
            <person name="Kryukov I."/>
            <person name="Li K."/>
            <person name="Morrison A.A."/>
            <person name="Reid A.J."/>
            <person name="Sargison N."/>
            <person name="Saunders G."/>
            <person name="Wasmuth J.D."/>
            <person name="Wolstenholme A."/>
            <person name="Berriman M."/>
            <person name="Gilleard J.S."/>
            <person name="Cotton J.A."/>
        </authorList>
    </citation>
    <scope>NUCLEOTIDE SEQUENCE [LARGE SCALE GENOMIC DNA]</scope>
    <source>
        <strain evidence="8">ISE/inbred ISE</strain>
    </source>
</reference>
<gene>
    <name evidence="8" type="ORF">HCOI_00590700</name>
</gene>
<dbReference type="InterPro" id="IPR038765">
    <property type="entry name" value="Papain-like_cys_pep_sf"/>
</dbReference>
<feature type="active site" evidence="5 6">
    <location>
        <position position="569"/>
    </location>
</feature>
<dbReference type="SMART" id="SM00230">
    <property type="entry name" value="CysPc"/>
    <property type="match status" value="1"/>
</dbReference>
<dbReference type="Gene3D" id="3.90.70.10">
    <property type="entry name" value="Cysteine proteinases"/>
    <property type="match status" value="1"/>
</dbReference>
<dbReference type="SUPFAM" id="SSF54001">
    <property type="entry name" value="Cysteine proteinases"/>
    <property type="match status" value="1"/>
</dbReference>
<dbReference type="PANTHER" id="PTHR10183:SF419">
    <property type="entry name" value="CALPAIN CLP-1"/>
    <property type="match status" value="1"/>
</dbReference>
<dbReference type="InterPro" id="IPR000169">
    <property type="entry name" value="Pept_cys_AS"/>
</dbReference>
<feature type="active site" evidence="5 6">
    <location>
        <position position="413"/>
    </location>
</feature>
<proteinExistence type="inferred from homology"/>
<name>W6NAM0_HAECO</name>
<organism evidence="8">
    <name type="scientific">Haemonchus contortus</name>
    <name type="common">Barber pole worm</name>
    <dbReference type="NCBI Taxonomy" id="6289"/>
    <lineage>
        <taxon>Eukaryota</taxon>
        <taxon>Metazoa</taxon>
        <taxon>Ecdysozoa</taxon>
        <taxon>Nematoda</taxon>
        <taxon>Chromadorea</taxon>
        <taxon>Rhabditida</taxon>
        <taxon>Rhabditina</taxon>
        <taxon>Rhabditomorpha</taxon>
        <taxon>Strongyloidea</taxon>
        <taxon>Trichostrongylidae</taxon>
        <taxon>Haemonchus</taxon>
    </lineage>
</organism>
<evidence type="ECO:0000256" key="6">
    <source>
        <dbReference type="PROSITE-ProRule" id="PRU00239"/>
    </source>
</evidence>
<sequence>MLTCCGCNDDQAVEKDEHYQKATVTNVQTNQETMGDEEVVQKVVVKPEEFSGLIGNIAGNLIRDRVGGPGGDILAGLADNVLGGGGGRGGYNNYDGGGGGGFYGGGGQPPPPQHKSKGSKALDFLGGLIGGRKEDRKGRDPMGDIIGGLIGGGGNRGGGGGYPGGGGGYDDDYGGGGGGGRSRGGGGFNLNDIGGIIDTISGGGGGGRGGRGGGSDIGSIIGGIGNLIGGGGGQYGGGGGNINPNRLNGGMVNILGNLIGEAAHRFLGVDPSTGRIIGAVAGNVIMGLGGKDNSLGNIGKIILDNIISGKFRRDVDPFVRPEPRPDRTGGVTPIQPVPAHAPLDFYEERDRCLKEKRLFEDPHFPAQDSSLFYSRSPPKRVEWLRPGEIVRDPQLITEGHSRFDVIQGELGDCWLMAAAANLTLKDELFYRVVPPDQSFTENYAGIFHFQFWQYGKWVDVVVDDRLPTSNGELLYMHSRSNDEFWSALLEKAYAKLYGSYEALKGGTTSEALEDMTGGLTEFFDLHQPPRNLMQMMMRGFEMGSLFGCSIEADPYVWEAKLPNGLVKGHAYSITGMRIVNGPYGQVCLMRIRNPWGNEQEWNGPWSDGSKEWRSIPDNVKQDMGLKFDHDGEFWMSFEDFMRNFEKMEICNLGPDVMDEVYQMTGVRAAGMVWATNTHDGAWIRNQTAGGCRNYINTFASNPQYRVQLTDSDPDDDDELCTVIFAVMQKYRRNLKAQGLDNVPIGFAVYDVSAGNITGRLSKGFFQANKSAMRSAAFINLREMTGRFRVPPGNYVVVPSTFEPNEEAEFMLRVYTNGFIESEEL</sequence>
<keyword evidence="4 6" id="KW-0788">Thiol protease</keyword>
<reference evidence="8" key="1">
    <citation type="submission" date="2013-03" db="EMBL/GenBank/DDBJ databases">
        <authorList>
            <person name="Aslett M."/>
        </authorList>
    </citation>
    <scope>NUCLEOTIDE SEQUENCE [LARGE SCALE GENOMIC DNA]</scope>
    <source>
        <strain evidence="8">ISE/inbred ISE</strain>
    </source>
</reference>
<comment type="similarity">
    <text evidence="1">Belongs to the peptidase C2 family.</text>
</comment>